<dbReference type="EMBL" id="SISP01000020">
    <property type="protein sequence ID" value="TBM41357.1"/>
    <property type="molecule type" value="Genomic_DNA"/>
</dbReference>
<dbReference type="Proteomes" id="UP000294145">
    <property type="component" value="Unassembled WGS sequence"/>
</dbReference>
<comment type="caution">
    <text evidence="1">The sequence shown here is derived from an EMBL/GenBank/DDBJ whole genome shotgun (WGS) entry which is preliminary data.</text>
</comment>
<gene>
    <name evidence="1" type="ORF">EYB64_12340</name>
</gene>
<protein>
    <submittedName>
        <fullName evidence="1">Uncharacterized protein</fullName>
    </submittedName>
</protein>
<dbReference type="AlphaFoldDB" id="A0A7Z7VNM7"/>
<name>A0A7Z7VNM7_VIBCL</name>
<reference evidence="1 2" key="1">
    <citation type="submission" date="2019-02" db="EMBL/GenBank/DDBJ databases">
        <title>Genomic plasticity associated with the antimicrobial resistance in Vibrio cholerae.</title>
        <authorList>
            <person name="Verma J."/>
            <person name="Bag S."/>
            <person name="Saha B."/>
            <person name="Kumar P."/>
            <person name="Ghosh T.S."/>
            <person name="Dayal M."/>
            <person name="Senapati T."/>
            <person name="Mehra S."/>
            <person name="Dey P."/>
            <person name="Desigamani A."/>
            <person name="Kumar D."/>
            <person name="Rana P."/>
            <person name="Kumar B."/>
            <person name="Maiti T.K."/>
            <person name="Sharma N.C."/>
            <person name="Bhadra R.K."/>
            <person name="Mutreja A."/>
            <person name="Nair G.B."/>
            <person name="Ramamurthy T."/>
            <person name="Das B."/>
        </authorList>
    </citation>
    <scope>NUCLEOTIDE SEQUENCE [LARGE SCALE GENOMIC DNA]</scope>
    <source>
        <strain evidence="1 2">IDH06781</strain>
    </source>
</reference>
<evidence type="ECO:0000313" key="2">
    <source>
        <dbReference type="Proteomes" id="UP000294145"/>
    </source>
</evidence>
<organism evidence="1 2">
    <name type="scientific">Vibrio cholerae</name>
    <dbReference type="NCBI Taxonomy" id="666"/>
    <lineage>
        <taxon>Bacteria</taxon>
        <taxon>Pseudomonadati</taxon>
        <taxon>Pseudomonadota</taxon>
        <taxon>Gammaproteobacteria</taxon>
        <taxon>Vibrionales</taxon>
        <taxon>Vibrionaceae</taxon>
        <taxon>Vibrio</taxon>
    </lineage>
</organism>
<sequence length="145" mass="16701">MMKTVKCFKRDEWVDTNVFDMDSGDIFAHQGQTYVATAKPYMSDGKPNIPAELYDSGPIVLNFDRSRDYISMAMDYVCSPAHEFGDGTMQICDFEGGNTNVYSPRLPIAELNDFCKAHMEHYEAFFDKYEKRLDSGDVIEMPKFW</sequence>
<dbReference type="RefSeq" id="WP_154715447.1">
    <property type="nucleotide sequence ID" value="NZ_JACWKW010000009.1"/>
</dbReference>
<proteinExistence type="predicted"/>
<accession>A0A7Z7VNM7</accession>
<evidence type="ECO:0000313" key="1">
    <source>
        <dbReference type="EMBL" id="TBM41357.1"/>
    </source>
</evidence>